<keyword evidence="5" id="KW-1185">Reference proteome</keyword>
<feature type="domain" description="Phosphoribosyltransferase" evidence="2">
    <location>
        <begin position="150"/>
        <end position="246"/>
    </location>
</feature>
<dbReference type="PANTHER" id="PTHR47505:SF1">
    <property type="entry name" value="DNA UTILIZATION PROTEIN YHGH"/>
    <property type="match status" value="1"/>
</dbReference>
<dbReference type="InterPro" id="IPR044005">
    <property type="entry name" value="DZR_2"/>
</dbReference>
<dbReference type="OrthoDB" id="9779910at2"/>
<dbReference type="Pfam" id="PF00156">
    <property type="entry name" value="Pribosyltran"/>
    <property type="match status" value="1"/>
</dbReference>
<evidence type="ECO:0000259" key="3">
    <source>
        <dbReference type="Pfam" id="PF18912"/>
    </source>
</evidence>
<evidence type="ECO:0000313" key="4">
    <source>
        <dbReference type="EMBL" id="RXZ62004.1"/>
    </source>
</evidence>
<evidence type="ECO:0000313" key="5">
    <source>
        <dbReference type="Proteomes" id="UP000291269"/>
    </source>
</evidence>
<dbReference type="InterPro" id="IPR051910">
    <property type="entry name" value="ComF/GntX_DNA_util-trans"/>
</dbReference>
<sequence length="248" mass="27820">MPPFFEPMKDFFKRCKEQARGALFPAHYTCEICRKEVFDGASFCPACERALPRNDGFFCKKCGRRILEDFPVCLECKRELPVYTAARSAFVYGGEIVGLVRRFKTGAKYLARTFARETEPVFRAEYDFSDFIVSVPMSGESLRRRGYNQSALLADELSVRLGIEHRAAALVKTRDTAAQKFLTLGEREKNLTGSFRVHERKACEGKTILLVDDVLTTGATANAVSRVLFAAHAARVLVLTVASVPQRD</sequence>
<dbReference type="InterPro" id="IPR029057">
    <property type="entry name" value="PRTase-like"/>
</dbReference>
<reference evidence="4 5" key="1">
    <citation type="journal article" date="2019" name="Gut">
        <title>Antibiotics-induced monodominance of a novel gut bacterial order.</title>
        <authorList>
            <person name="Hildebrand F."/>
            <person name="Moitinho-Silva L."/>
            <person name="Blasche S."/>
            <person name="Jahn M.T."/>
            <person name="Gossmann T.I."/>
            <person name="Heuerta-Cepas J."/>
            <person name="Hercog R."/>
            <person name="Luetge M."/>
            <person name="Bahram M."/>
            <person name="Pryszlak A."/>
            <person name="Alves R.J."/>
            <person name="Waszak S.M."/>
            <person name="Zhu A."/>
            <person name="Ye L."/>
            <person name="Costea P.I."/>
            <person name="Aalvink S."/>
            <person name="Belzer C."/>
            <person name="Forslund S.K."/>
            <person name="Sunagawa S."/>
            <person name="Hentschel U."/>
            <person name="Merten C."/>
            <person name="Patil K.R."/>
            <person name="Benes V."/>
            <person name="Bork P."/>
        </authorList>
    </citation>
    <scope>NUCLEOTIDE SEQUENCE [LARGE SCALE GENOMIC DNA]</scope>
    <source>
        <strain evidence="4 5">HDS1380</strain>
    </source>
</reference>
<gene>
    <name evidence="4" type="ORF">ESZ91_06335</name>
</gene>
<dbReference type="SUPFAM" id="SSF53271">
    <property type="entry name" value="PRTase-like"/>
    <property type="match status" value="1"/>
</dbReference>
<comment type="caution">
    <text evidence="4">The sequence shown here is derived from an EMBL/GenBank/DDBJ whole genome shotgun (WGS) entry which is preliminary data.</text>
</comment>
<dbReference type="Pfam" id="PF18912">
    <property type="entry name" value="DZR_2"/>
    <property type="match status" value="1"/>
</dbReference>
<evidence type="ECO:0000259" key="2">
    <source>
        <dbReference type="Pfam" id="PF00156"/>
    </source>
</evidence>
<comment type="similarity">
    <text evidence="1">Belongs to the ComF/GntX family.</text>
</comment>
<dbReference type="AlphaFoldDB" id="A0A4Q2KBP5"/>
<name>A0A4Q2KBP5_9FIRM</name>
<dbReference type="Proteomes" id="UP000291269">
    <property type="component" value="Unassembled WGS sequence"/>
</dbReference>
<dbReference type="PANTHER" id="PTHR47505">
    <property type="entry name" value="DNA UTILIZATION PROTEIN YHGH"/>
    <property type="match status" value="1"/>
</dbReference>
<protein>
    <submittedName>
        <fullName evidence="4">ComF family protein</fullName>
    </submittedName>
</protein>
<feature type="domain" description="Double zinc ribbon" evidence="3">
    <location>
        <begin position="22"/>
        <end position="76"/>
    </location>
</feature>
<accession>A0A4Q2KBP5</accession>
<organism evidence="4 5">
    <name type="scientific">Candidatus Borkfalkia ceftriaxoniphila</name>
    <dbReference type="NCBI Taxonomy" id="2508949"/>
    <lineage>
        <taxon>Bacteria</taxon>
        <taxon>Bacillati</taxon>
        <taxon>Bacillota</taxon>
        <taxon>Clostridia</taxon>
        <taxon>Christensenellales</taxon>
        <taxon>Christensenellaceae</taxon>
        <taxon>Candidatus Borkfalkia</taxon>
    </lineage>
</organism>
<dbReference type="EMBL" id="SDOZ01000002">
    <property type="protein sequence ID" value="RXZ62004.1"/>
    <property type="molecule type" value="Genomic_DNA"/>
</dbReference>
<proteinExistence type="inferred from homology"/>
<evidence type="ECO:0000256" key="1">
    <source>
        <dbReference type="ARBA" id="ARBA00008007"/>
    </source>
</evidence>
<dbReference type="Gene3D" id="3.40.50.2020">
    <property type="match status" value="1"/>
</dbReference>
<dbReference type="RefSeq" id="WP_129225248.1">
    <property type="nucleotide sequence ID" value="NZ_SDOZ01000002.1"/>
</dbReference>
<dbReference type="InterPro" id="IPR000836">
    <property type="entry name" value="PRTase_dom"/>
</dbReference>
<dbReference type="CDD" id="cd06223">
    <property type="entry name" value="PRTases_typeI"/>
    <property type="match status" value="1"/>
</dbReference>